<dbReference type="RefSeq" id="WP_006629887.1">
    <property type="nucleotide sequence ID" value="NZ_AOJD01000059.1"/>
</dbReference>
<dbReference type="Proteomes" id="UP000011523">
    <property type="component" value="Unassembled WGS sequence"/>
</dbReference>
<name>M0DNR9_9EURY</name>
<dbReference type="AlphaFoldDB" id="M0DNR9"/>
<reference evidence="3 4" key="1">
    <citation type="journal article" date="2014" name="PLoS Genet.">
        <title>Phylogenetically driven sequencing of extremely halophilic archaea reveals strategies for static and dynamic osmo-response.</title>
        <authorList>
            <person name="Becker E.A."/>
            <person name="Seitzer P.M."/>
            <person name="Tritt A."/>
            <person name="Larsen D."/>
            <person name="Krusor M."/>
            <person name="Yao A.I."/>
            <person name="Wu D."/>
            <person name="Madern D."/>
            <person name="Eisen J.A."/>
            <person name="Darling A.E."/>
            <person name="Facciotti M.T."/>
        </authorList>
    </citation>
    <scope>NUCLEOTIDE SEQUENCE [LARGE SCALE GENOMIC DNA]</scope>
    <source>
        <strain evidence="3 4">DSM 14210</strain>
    </source>
</reference>
<dbReference type="PANTHER" id="PTHR39081:SF1">
    <property type="entry name" value="MUT7-C RNASE DOMAIN-CONTAINING PROTEIN"/>
    <property type="match status" value="1"/>
</dbReference>
<evidence type="ECO:0000313" key="4">
    <source>
        <dbReference type="Proteomes" id="UP000011523"/>
    </source>
</evidence>
<comment type="caution">
    <text evidence="3">The sequence shown here is derived from an EMBL/GenBank/DDBJ whole genome shotgun (WGS) entry which is preliminary data.</text>
</comment>
<evidence type="ECO:0000256" key="1">
    <source>
        <dbReference type="SAM" id="MobiDB-lite"/>
    </source>
</evidence>
<feature type="compositionally biased region" description="Basic and acidic residues" evidence="1">
    <location>
        <begin position="146"/>
        <end position="156"/>
    </location>
</feature>
<dbReference type="PANTHER" id="PTHR39081">
    <property type="entry name" value="MUT7-C DOMAIN-CONTAINING PROTEIN"/>
    <property type="match status" value="1"/>
</dbReference>
<keyword evidence="4" id="KW-1185">Reference proteome</keyword>
<dbReference type="PATRIC" id="fig|1227485.3.peg.2180"/>
<evidence type="ECO:0000313" key="3">
    <source>
        <dbReference type="EMBL" id="ELZ35799.1"/>
    </source>
</evidence>
<feature type="region of interest" description="Disordered" evidence="1">
    <location>
        <begin position="128"/>
        <end position="156"/>
    </location>
</feature>
<proteinExistence type="predicted"/>
<gene>
    <name evidence="3" type="ORF">C472_11159</name>
</gene>
<protein>
    <recommendedName>
        <fullName evidence="2">Mut7-C RNAse domain-containing protein</fullName>
    </recommendedName>
</protein>
<sequence length="189" mass="20445">MDDPSTADDNRPAVDGDDPPPVLLDVMCGKLATYLRLCGYDAAYALDREAEADDRLLALAAAEDRTLITRDRDLAERAPDADLAVDAVLLTERDVLDQLRELDAAGFRIELAAEPSRCGSCNGPVERVASAEPASDPGDAADAADPADRPDYVPDDVGTDRSGWRCVDCGQWFWKGGHWDDVSARIDRV</sequence>
<feature type="domain" description="Mut7-C RNAse" evidence="2">
    <location>
        <begin position="23"/>
        <end position="185"/>
    </location>
</feature>
<dbReference type="EMBL" id="AOJD01000059">
    <property type="protein sequence ID" value="ELZ35799.1"/>
    <property type="molecule type" value="Genomic_DNA"/>
</dbReference>
<dbReference type="OrthoDB" id="1266at2157"/>
<dbReference type="Pfam" id="PF01927">
    <property type="entry name" value="Mut7-C"/>
    <property type="match status" value="1"/>
</dbReference>
<feature type="compositionally biased region" description="Low complexity" evidence="1">
    <location>
        <begin position="130"/>
        <end position="144"/>
    </location>
</feature>
<dbReference type="InterPro" id="IPR002782">
    <property type="entry name" value="Mut7-C_RNAse_dom"/>
</dbReference>
<evidence type="ECO:0000259" key="2">
    <source>
        <dbReference type="Pfam" id="PF01927"/>
    </source>
</evidence>
<accession>M0DNR9</accession>
<organism evidence="3 4">
    <name type="scientific">Halorubrum tebenquichense DSM 14210</name>
    <dbReference type="NCBI Taxonomy" id="1227485"/>
    <lineage>
        <taxon>Archaea</taxon>
        <taxon>Methanobacteriati</taxon>
        <taxon>Methanobacteriota</taxon>
        <taxon>Stenosarchaea group</taxon>
        <taxon>Halobacteria</taxon>
        <taxon>Halobacteriales</taxon>
        <taxon>Haloferacaceae</taxon>
        <taxon>Halorubrum</taxon>
    </lineage>
</organism>